<dbReference type="CDD" id="cd17254">
    <property type="entry name" value="RMtype1_S_FclI-TRD1-CR1_like"/>
    <property type="match status" value="1"/>
</dbReference>
<evidence type="ECO:0000313" key="6">
    <source>
        <dbReference type="EMBL" id="RBM04965.1"/>
    </source>
</evidence>
<proteinExistence type="inferred from homology"/>
<keyword evidence="3" id="KW-0238">DNA-binding</keyword>
<name>A0A365YQX2_9PROT</name>
<evidence type="ECO:0000259" key="5">
    <source>
        <dbReference type="Pfam" id="PF01420"/>
    </source>
</evidence>
<dbReference type="GO" id="GO:0003677">
    <property type="term" value="F:DNA binding"/>
    <property type="evidence" value="ECO:0007669"/>
    <property type="project" value="UniProtKB-KW"/>
</dbReference>
<keyword evidence="6" id="KW-0378">Hydrolase</keyword>
<comment type="similarity">
    <text evidence="1">Belongs to the type-I restriction system S methylase family.</text>
</comment>
<comment type="caution">
    <text evidence="6">The sequence shown here is derived from an EMBL/GenBank/DDBJ whole genome shotgun (WGS) entry which is preliminary data.</text>
</comment>
<evidence type="ECO:0000256" key="1">
    <source>
        <dbReference type="ARBA" id="ARBA00010923"/>
    </source>
</evidence>
<sequence>MLPDGWERKTVSDICILQNGNGFKPHQWDTKGLPIIRIQNLNGSSNFNYFSGKPLEKWLVNPGQILFAWAGSKGVSFGPFIWNGPQGVLNQHIFKVFSKGKVDKNWLYLILRSITDKIEGQAHGFKATLVHVKKQDIDTQVVNLPPLPEQKKIAAILSTWDRAIEGTEKLLANSQQQKKALMQQLLTGKKRLPGFTGEWKKTTIGNIAKEISIRNKNRKNYPVISCTKTKGFVDSLSFFNKKVYSDDLSGYKIISRNQIGFPSNHIEEGSIGLQNIHDDAIVSPIYTVFSMGKNADPLFVFAVLKTDHYRQIFAAATNSSVDRRGSLRWSAFSQIKINLPSPPEQKAIAAVLTTADEEITAIESDLSRLRQEKKALMQQLLTGKRRVTVD</sequence>
<dbReference type="GO" id="GO:0009307">
    <property type="term" value="P:DNA restriction-modification system"/>
    <property type="evidence" value="ECO:0007669"/>
    <property type="project" value="UniProtKB-KW"/>
</dbReference>
<keyword evidence="6" id="KW-0255">Endonuclease</keyword>
<reference evidence="6 7" key="1">
    <citation type="submission" date="2018-05" db="EMBL/GenBank/DDBJ databases">
        <title>Komagataeibacter cocois sp. nov., for a novel cellulose- producing strain isolated from coconut milk.</title>
        <authorList>
            <person name="Liu L."/>
            <person name="Wang Y."/>
            <person name="Liu S."/>
            <person name="Bi J."/>
            <person name="Chen H."/>
            <person name="Deng J."/>
            <person name="Zhang C."/>
            <person name="Hu Q."/>
            <person name="Li C."/>
        </authorList>
    </citation>
    <scope>NUCLEOTIDE SEQUENCE [LARGE SCALE GENOMIC DNA]</scope>
    <source>
        <strain evidence="6 7">WE7</strain>
    </source>
</reference>
<feature type="coiled-coil region" evidence="4">
    <location>
        <begin position="352"/>
        <end position="386"/>
    </location>
</feature>
<dbReference type="AlphaFoldDB" id="A0A365YQX2"/>
<dbReference type="PANTHER" id="PTHR30408">
    <property type="entry name" value="TYPE-1 RESTRICTION ENZYME ECOKI SPECIFICITY PROTEIN"/>
    <property type="match status" value="1"/>
</dbReference>
<dbReference type="Gene3D" id="3.90.220.20">
    <property type="entry name" value="DNA methylase specificity domains"/>
    <property type="match status" value="2"/>
</dbReference>
<dbReference type="InterPro" id="IPR044946">
    <property type="entry name" value="Restrct_endonuc_typeI_TRD_sf"/>
</dbReference>
<feature type="domain" description="Type I restriction modification DNA specificity" evidence="5">
    <location>
        <begin position="3"/>
        <end position="169"/>
    </location>
</feature>
<dbReference type="Pfam" id="PF01420">
    <property type="entry name" value="Methylase_S"/>
    <property type="match status" value="2"/>
</dbReference>
<dbReference type="GO" id="GO:0004519">
    <property type="term" value="F:endonuclease activity"/>
    <property type="evidence" value="ECO:0007669"/>
    <property type="project" value="UniProtKB-KW"/>
</dbReference>
<keyword evidence="2" id="KW-0680">Restriction system</keyword>
<evidence type="ECO:0000256" key="4">
    <source>
        <dbReference type="SAM" id="Coils"/>
    </source>
</evidence>
<dbReference type="Gene3D" id="1.10.287.1120">
    <property type="entry name" value="Bipartite methylase S protein"/>
    <property type="match status" value="1"/>
</dbReference>
<keyword evidence="7" id="KW-1185">Reference proteome</keyword>
<keyword evidence="4" id="KW-0175">Coiled coil</keyword>
<protein>
    <submittedName>
        <fullName evidence="6">Restriction endonuclease subunit S</fullName>
    </submittedName>
</protein>
<dbReference type="SUPFAM" id="SSF116734">
    <property type="entry name" value="DNA methylase specificity domain"/>
    <property type="match status" value="2"/>
</dbReference>
<evidence type="ECO:0000256" key="3">
    <source>
        <dbReference type="ARBA" id="ARBA00023125"/>
    </source>
</evidence>
<evidence type="ECO:0000313" key="7">
    <source>
        <dbReference type="Proteomes" id="UP000252680"/>
    </source>
</evidence>
<keyword evidence="6" id="KW-0540">Nuclease</keyword>
<dbReference type="Proteomes" id="UP000252680">
    <property type="component" value="Unassembled WGS sequence"/>
</dbReference>
<evidence type="ECO:0000256" key="2">
    <source>
        <dbReference type="ARBA" id="ARBA00022747"/>
    </source>
</evidence>
<dbReference type="InterPro" id="IPR000055">
    <property type="entry name" value="Restrct_endonuc_typeI_TRD"/>
</dbReference>
<dbReference type="PANTHER" id="PTHR30408:SF12">
    <property type="entry name" value="TYPE I RESTRICTION ENZYME MJAVIII SPECIFICITY SUBUNIT"/>
    <property type="match status" value="1"/>
</dbReference>
<dbReference type="OrthoDB" id="512700at2"/>
<dbReference type="EMBL" id="QEXL01000025">
    <property type="protein sequence ID" value="RBM04965.1"/>
    <property type="molecule type" value="Genomic_DNA"/>
</dbReference>
<feature type="domain" description="Type I restriction modification DNA specificity" evidence="5">
    <location>
        <begin position="198"/>
        <end position="364"/>
    </location>
</feature>
<dbReference type="RefSeq" id="WP_113596987.1">
    <property type="nucleotide sequence ID" value="NZ_QEXL01000025.1"/>
</dbReference>
<gene>
    <name evidence="6" type="ORF">NJLHNGOC_14430</name>
</gene>
<accession>A0A365YQX2</accession>
<dbReference type="InterPro" id="IPR052021">
    <property type="entry name" value="Type-I_RS_S_subunit"/>
</dbReference>
<organism evidence="6 7">
    <name type="scientific">Novacetimonas cocois</name>
    <dbReference type="NCBI Taxonomy" id="1747507"/>
    <lineage>
        <taxon>Bacteria</taxon>
        <taxon>Pseudomonadati</taxon>
        <taxon>Pseudomonadota</taxon>
        <taxon>Alphaproteobacteria</taxon>
        <taxon>Acetobacterales</taxon>
        <taxon>Acetobacteraceae</taxon>
        <taxon>Novacetimonas</taxon>
    </lineage>
</organism>